<dbReference type="Gene3D" id="6.10.250.3450">
    <property type="match status" value="1"/>
</dbReference>
<dbReference type="GO" id="GO:0000463">
    <property type="term" value="P:maturation of LSU-rRNA from tricistronic rRNA transcript (SSU-rRNA, 5.8S rRNA, LSU-rRNA)"/>
    <property type="evidence" value="ECO:0007669"/>
    <property type="project" value="InterPro"/>
</dbReference>
<dbReference type="PANTHER" id="PTHR45722:SF27">
    <property type="entry name" value="60S RIBOSOMAL PROTEIN L35-LIKE"/>
    <property type="match status" value="1"/>
</dbReference>
<protein>
    <submittedName>
        <fullName evidence="1">Uncharacterized protein</fullName>
    </submittedName>
</protein>
<gene>
    <name evidence="1" type="ORF">CQW23_04500</name>
</gene>
<reference evidence="1 2" key="1">
    <citation type="journal article" date="2017" name="Genome Biol.">
        <title>New reference genome sequences of hot pepper reveal the massive evolution of plant disease-resistance genes by retroduplication.</title>
        <authorList>
            <person name="Kim S."/>
            <person name="Park J."/>
            <person name="Yeom S.I."/>
            <person name="Kim Y.M."/>
            <person name="Seo E."/>
            <person name="Kim K.T."/>
            <person name="Kim M.S."/>
            <person name="Lee J.M."/>
            <person name="Cheong K."/>
            <person name="Shin H.S."/>
            <person name="Kim S.B."/>
            <person name="Han K."/>
            <person name="Lee J."/>
            <person name="Park M."/>
            <person name="Lee H.A."/>
            <person name="Lee H.Y."/>
            <person name="Lee Y."/>
            <person name="Oh S."/>
            <person name="Lee J.H."/>
            <person name="Choi E."/>
            <person name="Choi E."/>
            <person name="Lee S.E."/>
            <person name="Jeon J."/>
            <person name="Kim H."/>
            <person name="Choi G."/>
            <person name="Song H."/>
            <person name="Lee J."/>
            <person name="Lee S.C."/>
            <person name="Kwon J.K."/>
            <person name="Lee H.Y."/>
            <person name="Koo N."/>
            <person name="Hong Y."/>
            <person name="Kim R.W."/>
            <person name="Kang W.H."/>
            <person name="Huh J.H."/>
            <person name="Kang B.C."/>
            <person name="Yang T.J."/>
            <person name="Lee Y.H."/>
            <person name="Bennetzen J.L."/>
            <person name="Choi D."/>
        </authorList>
    </citation>
    <scope>NUCLEOTIDE SEQUENCE [LARGE SCALE GENOMIC DNA]</scope>
    <source>
        <strain evidence="2">cv. PBC81</strain>
    </source>
</reference>
<dbReference type="PANTHER" id="PTHR45722">
    <property type="entry name" value="60S RIBOSOMAL PROTEIN L35"/>
    <property type="match status" value="1"/>
</dbReference>
<sequence>MVVTFYHIRSSISSFYGGELEQISFYQLHICQVVLGISHDQITFFHPDPELSICKRQKSALREAYKNKKYLPLDLLPKKIRAIRRRLTKHQAIESWP</sequence>
<dbReference type="OrthoDB" id="10413336at2759"/>
<dbReference type="Proteomes" id="UP000224567">
    <property type="component" value="Unassembled WGS sequence"/>
</dbReference>
<evidence type="ECO:0000313" key="1">
    <source>
        <dbReference type="EMBL" id="PHT56014.1"/>
    </source>
</evidence>
<dbReference type="GO" id="GO:0003735">
    <property type="term" value="F:structural constituent of ribosome"/>
    <property type="evidence" value="ECO:0007669"/>
    <property type="project" value="TreeGrafter"/>
</dbReference>
<comment type="caution">
    <text evidence="1">The sequence shown here is derived from an EMBL/GenBank/DDBJ whole genome shotgun (WGS) entry which is preliminary data.</text>
</comment>
<accession>A0A2G2XEV5</accession>
<evidence type="ECO:0000313" key="2">
    <source>
        <dbReference type="Proteomes" id="UP000224567"/>
    </source>
</evidence>
<dbReference type="GO" id="GO:0022625">
    <property type="term" value="C:cytosolic large ribosomal subunit"/>
    <property type="evidence" value="ECO:0007669"/>
    <property type="project" value="InterPro"/>
</dbReference>
<dbReference type="EMBL" id="MLFT02000002">
    <property type="protein sequence ID" value="PHT56014.1"/>
    <property type="molecule type" value="Genomic_DNA"/>
</dbReference>
<proteinExistence type="predicted"/>
<dbReference type="GO" id="GO:0003729">
    <property type="term" value="F:mRNA binding"/>
    <property type="evidence" value="ECO:0007669"/>
    <property type="project" value="TreeGrafter"/>
</dbReference>
<dbReference type="InterPro" id="IPR045059">
    <property type="entry name" value="Ribosomal_uL29_euk"/>
</dbReference>
<dbReference type="AlphaFoldDB" id="A0A2G2XEV5"/>
<reference evidence="2" key="2">
    <citation type="journal article" date="2017" name="J. Anim. Genet.">
        <title>Multiple reference genome sequences of hot pepper reveal the massive evolution of plant disease resistance genes by retroduplication.</title>
        <authorList>
            <person name="Kim S."/>
            <person name="Park J."/>
            <person name="Yeom S.-I."/>
            <person name="Kim Y.-M."/>
            <person name="Seo E."/>
            <person name="Kim K.-T."/>
            <person name="Kim M.-S."/>
            <person name="Lee J.M."/>
            <person name="Cheong K."/>
            <person name="Shin H.-S."/>
            <person name="Kim S.-B."/>
            <person name="Han K."/>
            <person name="Lee J."/>
            <person name="Park M."/>
            <person name="Lee H.-A."/>
            <person name="Lee H.-Y."/>
            <person name="Lee Y."/>
            <person name="Oh S."/>
            <person name="Lee J.H."/>
            <person name="Choi E."/>
            <person name="Choi E."/>
            <person name="Lee S.E."/>
            <person name="Jeon J."/>
            <person name="Kim H."/>
            <person name="Choi G."/>
            <person name="Song H."/>
            <person name="Lee J."/>
            <person name="Lee S.-C."/>
            <person name="Kwon J.-K."/>
            <person name="Lee H.-Y."/>
            <person name="Koo N."/>
            <person name="Hong Y."/>
            <person name="Kim R.W."/>
            <person name="Kang W.-H."/>
            <person name="Huh J.H."/>
            <person name="Kang B.-C."/>
            <person name="Yang T.-J."/>
            <person name="Lee Y.-H."/>
            <person name="Bennetzen J.L."/>
            <person name="Choi D."/>
        </authorList>
    </citation>
    <scope>NUCLEOTIDE SEQUENCE [LARGE SCALE GENOMIC DNA]</scope>
    <source>
        <strain evidence="2">cv. PBC81</strain>
    </source>
</reference>
<organism evidence="1 2">
    <name type="scientific">Capsicum baccatum</name>
    <name type="common">Peruvian pepper</name>
    <dbReference type="NCBI Taxonomy" id="33114"/>
    <lineage>
        <taxon>Eukaryota</taxon>
        <taxon>Viridiplantae</taxon>
        <taxon>Streptophyta</taxon>
        <taxon>Embryophyta</taxon>
        <taxon>Tracheophyta</taxon>
        <taxon>Spermatophyta</taxon>
        <taxon>Magnoliopsida</taxon>
        <taxon>eudicotyledons</taxon>
        <taxon>Gunneridae</taxon>
        <taxon>Pentapetalae</taxon>
        <taxon>asterids</taxon>
        <taxon>lamiids</taxon>
        <taxon>Solanales</taxon>
        <taxon>Solanaceae</taxon>
        <taxon>Solanoideae</taxon>
        <taxon>Capsiceae</taxon>
        <taxon>Capsicum</taxon>
    </lineage>
</organism>
<keyword evidence="2" id="KW-1185">Reference proteome</keyword>
<name>A0A2G2XEV5_CAPBA</name>
<dbReference type="STRING" id="33114.A0A2G2XEV5"/>